<proteinExistence type="predicted"/>
<dbReference type="AlphaFoldDB" id="A0A229T9H5"/>
<evidence type="ECO:0000313" key="3">
    <source>
        <dbReference type="Proteomes" id="UP000215199"/>
    </source>
</evidence>
<comment type="caution">
    <text evidence="2">The sequence shown here is derived from an EMBL/GenBank/DDBJ whole genome shotgun (WGS) entry which is preliminary data.</text>
</comment>
<organism evidence="2 3">
    <name type="scientific">Amycolatopsis vastitatis</name>
    <dbReference type="NCBI Taxonomy" id="1905142"/>
    <lineage>
        <taxon>Bacteria</taxon>
        <taxon>Bacillati</taxon>
        <taxon>Actinomycetota</taxon>
        <taxon>Actinomycetes</taxon>
        <taxon>Pseudonocardiales</taxon>
        <taxon>Pseudonocardiaceae</taxon>
        <taxon>Amycolatopsis</taxon>
    </lineage>
</organism>
<accession>A0A229T9H5</accession>
<evidence type="ECO:0000256" key="1">
    <source>
        <dbReference type="SAM" id="Phobius"/>
    </source>
</evidence>
<keyword evidence="1" id="KW-1133">Transmembrane helix</keyword>
<feature type="transmembrane region" description="Helical" evidence="1">
    <location>
        <begin position="71"/>
        <end position="95"/>
    </location>
</feature>
<keyword evidence="1" id="KW-0472">Membrane</keyword>
<dbReference type="Pfam" id="PF19650">
    <property type="entry name" value="DUF6153"/>
    <property type="match status" value="1"/>
</dbReference>
<keyword evidence="3" id="KW-1185">Reference proteome</keyword>
<dbReference type="Proteomes" id="UP000215199">
    <property type="component" value="Unassembled WGS sequence"/>
</dbReference>
<sequence>MTAKRLGRVQQVLLLCALAVGVVAMHHIGMANAGSTAMHAMSAAAPQVVTAPPAAGSGEHDPGMPDGLHDILHLCLAVLCAAGALLLAVAVFLAVSWSTTTFSRAVRSRGSPSRGRPPDEGGRDILTSLCVLRT</sequence>
<protein>
    <submittedName>
        <fullName evidence="2">Uncharacterized protein</fullName>
    </submittedName>
</protein>
<evidence type="ECO:0000313" key="2">
    <source>
        <dbReference type="EMBL" id="OXM67419.1"/>
    </source>
</evidence>
<gene>
    <name evidence="2" type="ORF">CF165_17225</name>
</gene>
<dbReference type="RefSeq" id="WP_093948548.1">
    <property type="nucleotide sequence ID" value="NZ_NMUL01000013.1"/>
</dbReference>
<keyword evidence="1" id="KW-0812">Transmembrane</keyword>
<dbReference type="InterPro" id="IPR046151">
    <property type="entry name" value="DUF6153"/>
</dbReference>
<reference evidence="3" key="1">
    <citation type="submission" date="2017-07" db="EMBL/GenBank/DDBJ databases">
        <title>Comparative genome mining reveals phylogenetic distribution patterns of secondary metabolites in Amycolatopsis.</title>
        <authorList>
            <person name="Adamek M."/>
            <person name="Alanjary M."/>
            <person name="Sales-Ortells H."/>
            <person name="Goodfellow M."/>
            <person name="Bull A.T."/>
            <person name="Kalinowski J."/>
            <person name="Ziemert N."/>
        </authorList>
    </citation>
    <scope>NUCLEOTIDE SEQUENCE [LARGE SCALE GENOMIC DNA]</scope>
    <source>
        <strain evidence="3">H5</strain>
    </source>
</reference>
<dbReference type="EMBL" id="NMUL01000013">
    <property type="protein sequence ID" value="OXM67419.1"/>
    <property type="molecule type" value="Genomic_DNA"/>
</dbReference>
<name>A0A229T9H5_9PSEU</name>